<protein>
    <submittedName>
        <fullName evidence="2">Uncharacterized protein</fullName>
    </submittedName>
</protein>
<feature type="compositionally biased region" description="Basic and acidic residues" evidence="1">
    <location>
        <begin position="157"/>
        <end position="174"/>
    </location>
</feature>
<organism evidence="2 3">
    <name type="scientific">Actinomadura pelletieri DSM 43383</name>
    <dbReference type="NCBI Taxonomy" id="1120940"/>
    <lineage>
        <taxon>Bacteria</taxon>
        <taxon>Bacillati</taxon>
        <taxon>Actinomycetota</taxon>
        <taxon>Actinomycetes</taxon>
        <taxon>Streptosporangiales</taxon>
        <taxon>Thermomonosporaceae</taxon>
        <taxon>Actinomadura</taxon>
    </lineage>
</organism>
<dbReference type="EMBL" id="RBWU01000001">
    <property type="protein sequence ID" value="RKS78869.1"/>
    <property type="molecule type" value="Genomic_DNA"/>
</dbReference>
<dbReference type="Proteomes" id="UP000274601">
    <property type="component" value="Unassembled WGS sequence"/>
</dbReference>
<evidence type="ECO:0000313" key="3">
    <source>
        <dbReference type="Proteomes" id="UP000274601"/>
    </source>
</evidence>
<dbReference type="AlphaFoldDB" id="A0A495QXE8"/>
<evidence type="ECO:0000256" key="1">
    <source>
        <dbReference type="SAM" id="MobiDB-lite"/>
    </source>
</evidence>
<feature type="region of interest" description="Disordered" evidence="1">
    <location>
        <begin position="97"/>
        <end position="121"/>
    </location>
</feature>
<sequence>MIDIYGLAPARADRKFAELICADDQWLCDRFDALVAAIGGEPSARPGPPAPPPPPPTGRPRAPPPGDTPHITCPCRRGTTRIRLVVAQLHPWVGGYLRPPTPASRPRAPCPERGVQTRSRSGLSITLTSVAIPRAAKAPSMTRWSADGTRLSASSGIEREGRLTADRRRSREVRSGPASCRCYAPRTAPGTLPEPGRCPRRPSPRSPRVPRPATWPSRHGTCRTGPDGR</sequence>
<feature type="region of interest" description="Disordered" evidence="1">
    <location>
        <begin position="141"/>
        <end position="229"/>
    </location>
</feature>
<keyword evidence="3" id="KW-1185">Reference proteome</keyword>
<gene>
    <name evidence="2" type="ORF">BZB76_0303</name>
</gene>
<reference evidence="2 3" key="1">
    <citation type="submission" date="2018-10" db="EMBL/GenBank/DDBJ databases">
        <title>Genomic Encyclopedia of Archaeal and Bacterial Type Strains, Phase II (KMG-II): from individual species to whole genera.</title>
        <authorList>
            <person name="Goeker M."/>
        </authorList>
    </citation>
    <scope>NUCLEOTIDE SEQUENCE [LARGE SCALE GENOMIC DNA]</scope>
    <source>
        <strain evidence="2 3">DSM 43383</strain>
    </source>
</reference>
<comment type="caution">
    <text evidence="2">The sequence shown here is derived from an EMBL/GenBank/DDBJ whole genome shotgun (WGS) entry which is preliminary data.</text>
</comment>
<accession>A0A495QXE8</accession>
<feature type="region of interest" description="Disordered" evidence="1">
    <location>
        <begin position="39"/>
        <end position="70"/>
    </location>
</feature>
<name>A0A495QXE8_9ACTN</name>
<evidence type="ECO:0000313" key="2">
    <source>
        <dbReference type="EMBL" id="RKS78869.1"/>
    </source>
</evidence>
<feature type="compositionally biased region" description="Pro residues" evidence="1">
    <location>
        <begin position="45"/>
        <end position="67"/>
    </location>
</feature>
<proteinExistence type="predicted"/>